<keyword evidence="3" id="KW-1185">Reference proteome</keyword>
<accession>A0A251XN35</accession>
<sequence>MQKKTKIILGTSAAVVVVLGVSAAAFGPAFYRDVIVGAPRPPRPSRPRPPTPRSTRATFPASGRSAPAAPPGTASPRCSTAPT</sequence>
<dbReference type="EMBL" id="MDHH01000001">
    <property type="protein sequence ID" value="OUE04836.1"/>
    <property type="molecule type" value="Genomic_DNA"/>
</dbReference>
<protein>
    <submittedName>
        <fullName evidence="2">Uncharacterized protein</fullName>
    </submittedName>
</protein>
<reference evidence="2 3" key="1">
    <citation type="submission" date="2016-08" db="EMBL/GenBank/DDBJ databases">
        <title>Genome sequence of Clavibacter michiganensis subsp. michiganensis strain CASJ007.</title>
        <authorList>
            <person name="Thapa S.P."/>
            <person name="Coaker G."/>
        </authorList>
    </citation>
    <scope>NUCLEOTIDE SEQUENCE [LARGE SCALE GENOMIC DNA]</scope>
    <source>
        <strain evidence="2">CASJ007</strain>
    </source>
</reference>
<feature type="compositionally biased region" description="Pro residues" evidence="1">
    <location>
        <begin position="39"/>
        <end position="52"/>
    </location>
</feature>
<evidence type="ECO:0000313" key="2">
    <source>
        <dbReference type="EMBL" id="OUE04836.1"/>
    </source>
</evidence>
<feature type="compositionally biased region" description="Low complexity" evidence="1">
    <location>
        <begin position="53"/>
        <end position="77"/>
    </location>
</feature>
<dbReference type="Proteomes" id="UP000195062">
    <property type="component" value="Unassembled WGS sequence"/>
</dbReference>
<evidence type="ECO:0000313" key="3">
    <source>
        <dbReference type="Proteomes" id="UP000195062"/>
    </source>
</evidence>
<organism evidence="2 3">
    <name type="scientific">Clavibacter michiganensis subsp. michiganensis</name>
    <dbReference type="NCBI Taxonomy" id="33013"/>
    <lineage>
        <taxon>Bacteria</taxon>
        <taxon>Bacillati</taxon>
        <taxon>Actinomycetota</taxon>
        <taxon>Actinomycetes</taxon>
        <taxon>Micrococcales</taxon>
        <taxon>Microbacteriaceae</taxon>
        <taxon>Clavibacter</taxon>
    </lineage>
</organism>
<proteinExistence type="predicted"/>
<feature type="region of interest" description="Disordered" evidence="1">
    <location>
        <begin position="35"/>
        <end position="83"/>
    </location>
</feature>
<dbReference type="AlphaFoldDB" id="A0A251XN35"/>
<gene>
    <name evidence="2" type="ORF">CMMCAS07_07795</name>
</gene>
<name>A0A251XN35_CLAMM</name>
<evidence type="ECO:0000256" key="1">
    <source>
        <dbReference type="SAM" id="MobiDB-lite"/>
    </source>
</evidence>
<comment type="caution">
    <text evidence="2">The sequence shown here is derived from an EMBL/GenBank/DDBJ whole genome shotgun (WGS) entry which is preliminary data.</text>
</comment>